<reference evidence="2" key="1">
    <citation type="submission" date="2017-06" db="EMBL/GenBank/DDBJ databases">
        <authorList>
            <person name="Varghese N."/>
            <person name="Submissions S."/>
        </authorList>
    </citation>
    <scope>NUCLEOTIDE SEQUENCE [LARGE SCALE GENOMIC DNA]</scope>
    <source>
        <strain evidence="2">Ca-68</strain>
    </source>
</reference>
<dbReference type="AlphaFoldDB" id="A0A238ZF84"/>
<evidence type="ECO:0000313" key="1">
    <source>
        <dbReference type="EMBL" id="SNR81393.1"/>
    </source>
</evidence>
<dbReference type="OrthoDB" id="8536653at2"/>
<gene>
    <name evidence="1" type="ORF">SAMN05192560_1240</name>
</gene>
<protein>
    <submittedName>
        <fullName evidence="1">Uncharacterized protein</fullName>
    </submittedName>
</protein>
<sequence length="121" mass="13878">MTQHGKIISIQDVDVVLLDFDYGESKENETAIPYFNIRFDLELHQRRYSLTYNKPVGSDDHFSISGDDYEPLLKALETAPALTAQQQYSLETEQALHEALLPIAESVYEDVEFHSPDQDEE</sequence>
<dbReference type="EMBL" id="FZOA01000004">
    <property type="protein sequence ID" value="SNR81393.1"/>
    <property type="molecule type" value="Genomic_DNA"/>
</dbReference>
<keyword evidence="2" id="KW-1185">Reference proteome</keyword>
<proteinExistence type="predicted"/>
<name>A0A238ZF84_9PROT</name>
<organism evidence="1 2">
    <name type="scientific">Methylobacillus rhizosphaerae</name>
    <dbReference type="NCBI Taxonomy" id="551994"/>
    <lineage>
        <taxon>Bacteria</taxon>
        <taxon>Pseudomonadati</taxon>
        <taxon>Pseudomonadota</taxon>
        <taxon>Betaproteobacteria</taxon>
        <taxon>Nitrosomonadales</taxon>
        <taxon>Methylophilaceae</taxon>
        <taxon>Methylobacillus</taxon>
    </lineage>
</organism>
<dbReference type="RefSeq" id="WP_089375344.1">
    <property type="nucleotide sequence ID" value="NZ_FZOA01000004.1"/>
</dbReference>
<evidence type="ECO:0000313" key="2">
    <source>
        <dbReference type="Proteomes" id="UP000198305"/>
    </source>
</evidence>
<accession>A0A238ZF84</accession>
<dbReference type="Proteomes" id="UP000198305">
    <property type="component" value="Unassembled WGS sequence"/>
</dbReference>